<dbReference type="Proteomes" id="UP001067231">
    <property type="component" value="Unassembled WGS sequence"/>
</dbReference>
<feature type="region of interest" description="Disordered" evidence="2">
    <location>
        <begin position="68"/>
        <end position="286"/>
    </location>
</feature>
<dbReference type="OrthoDB" id="344328at2759"/>
<feature type="compositionally biased region" description="Low complexity" evidence="2">
    <location>
        <begin position="190"/>
        <end position="206"/>
    </location>
</feature>
<feature type="compositionally biased region" description="Basic and acidic residues" evidence="2">
    <location>
        <begin position="79"/>
        <end position="131"/>
    </location>
</feature>
<organism evidence="3">
    <name type="scientific">Cryptosporidium canis</name>
    <dbReference type="NCBI Taxonomy" id="195482"/>
    <lineage>
        <taxon>Eukaryota</taxon>
        <taxon>Sar</taxon>
        <taxon>Alveolata</taxon>
        <taxon>Apicomplexa</taxon>
        <taxon>Conoidasida</taxon>
        <taxon>Coccidia</taxon>
        <taxon>Eucoccidiorida</taxon>
        <taxon>Eimeriorina</taxon>
        <taxon>Cryptosporidiidae</taxon>
        <taxon>Cryptosporidium</taxon>
    </lineage>
</organism>
<gene>
    <name evidence="3" type="ORF">OJ253_1894</name>
</gene>
<protein>
    <submittedName>
        <fullName evidence="3">Signal peptide containing protein</fullName>
    </submittedName>
</protein>
<proteinExistence type="predicted"/>
<comment type="caution">
    <text evidence="3">The sequence shown here is derived from an EMBL/GenBank/DDBJ whole genome shotgun (WGS) entry which is preliminary data.</text>
</comment>
<evidence type="ECO:0000256" key="1">
    <source>
        <dbReference type="SAM" id="Coils"/>
    </source>
</evidence>
<feature type="compositionally biased region" description="Gly residues" evidence="2">
    <location>
        <begin position="174"/>
        <end position="184"/>
    </location>
</feature>
<feature type="compositionally biased region" description="Basic residues" evidence="2">
    <location>
        <begin position="241"/>
        <end position="260"/>
    </location>
</feature>
<feature type="coiled-coil region" evidence="1">
    <location>
        <begin position="286"/>
        <end position="320"/>
    </location>
</feature>
<feature type="compositionally biased region" description="Basic and acidic residues" evidence="2">
    <location>
        <begin position="208"/>
        <end position="229"/>
    </location>
</feature>
<feature type="compositionally biased region" description="Basic and acidic residues" evidence="2">
    <location>
        <begin position="143"/>
        <end position="160"/>
    </location>
</feature>
<dbReference type="EMBL" id="JAPCXC010000042">
    <property type="protein sequence ID" value="KAJ1608622.1"/>
    <property type="molecule type" value="Genomic_DNA"/>
</dbReference>
<evidence type="ECO:0000313" key="3">
    <source>
        <dbReference type="EMBL" id="KAJ1608622.1"/>
    </source>
</evidence>
<sequence length="352" mass="38816">MSKIKRLLFGSYLLVVSGVITLHYEGIGSCLLQELSGSNSLLAVFGSSLSGERRRAELQSGGISLVQLSRRSKRNKADKKREREEKKRRKQEEKQRKKDERERKKREKNEQKQQAKEMKRKDKEDEREIKNIGKRSGIPSNDIKSKIKDLKKQLKLERKTNPSATLKGLFDSSGGFGDAAGGAGDDADSNGDSTANSNDDNAGAAGRELTKEEKKQQKKQDKLDEKEILNKMVDSGMNKKEAKKKVKELKKLLKSKRKSGSPRATLHDVYNGTADTPSGGATGAQNGDIEGRVAALEARVEKLTRANKKRKAEVKNLNSNISKLAFIMKKRVAGTASGSGQGSPSSSDEDDE</sequence>
<name>A0A9D5HV69_9CRYT</name>
<keyword evidence="1" id="KW-0175">Coiled coil</keyword>
<evidence type="ECO:0000256" key="2">
    <source>
        <dbReference type="SAM" id="MobiDB-lite"/>
    </source>
</evidence>
<accession>A0A9D5HV69</accession>
<feature type="region of interest" description="Disordered" evidence="2">
    <location>
        <begin position="333"/>
        <end position="352"/>
    </location>
</feature>
<reference evidence="3" key="1">
    <citation type="submission" date="2022-10" db="EMBL/GenBank/DDBJ databases">
        <title>Adaptive evolution leads to modifications in subtelomeric GC content in a zoonotic Cryptosporidium species.</title>
        <authorList>
            <person name="Li J."/>
            <person name="Feng Y."/>
            <person name="Xiao L."/>
        </authorList>
    </citation>
    <scope>NUCLEOTIDE SEQUENCE</scope>
    <source>
        <strain evidence="3">33844</strain>
    </source>
</reference>
<dbReference type="AlphaFoldDB" id="A0A9D5HV69"/>